<name>A0A5C6C960_9BACT</name>
<comment type="caution">
    <text evidence="1">The sequence shown here is derived from an EMBL/GenBank/DDBJ whole genome shotgun (WGS) entry which is preliminary data.</text>
</comment>
<dbReference type="AlphaFoldDB" id="A0A5C6C960"/>
<gene>
    <name evidence="1" type="ORF">Pla144_48890</name>
</gene>
<dbReference type="Proteomes" id="UP000318437">
    <property type="component" value="Unassembled WGS sequence"/>
</dbReference>
<organism evidence="1 2">
    <name type="scientific">Bythopirellula polymerisocia</name>
    <dbReference type="NCBI Taxonomy" id="2528003"/>
    <lineage>
        <taxon>Bacteria</taxon>
        <taxon>Pseudomonadati</taxon>
        <taxon>Planctomycetota</taxon>
        <taxon>Planctomycetia</taxon>
        <taxon>Pirellulales</taxon>
        <taxon>Lacipirellulaceae</taxon>
        <taxon>Bythopirellula</taxon>
    </lineage>
</organism>
<keyword evidence="2" id="KW-1185">Reference proteome</keyword>
<dbReference type="RefSeq" id="WP_146453101.1">
    <property type="nucleotide sequence ID" value="NZ_SJPS01000014.1"/>
</dbReference>
<accession>A0A5C6C960</accession>
<evidence type="ECO:0000313" key="2">
    <source>
        <dbReference type="Proteomes" id="UP000318437"/>
    </source>
</evidence>
<reference evidence="1 2" key="1">
    <citation type="submission" date="2019-02" db="EMBL/GenBank/DDBJ databases">
        <title>Deep-cultivation of Planctomycetes and their phenomic and genomic characterization uncovers novel biology.</title>
        <authorList>
            <person name="Wiegand S."/>
            <person name="Jogler M."/>
            <person name="Boedeker C."/>
            <person name="Pinto D."/>
            <person name="Vollmers J."/>
            <person name="Rivas-Marin E."/>
            <person name="Kohn T."/>
            <person name="Peeters S.H."/>
            <person name="Heuer A."/>
            <person name="Rast P."/>
            <person name="Oberbeckmann S."/>
            <person name="Bunk B."/>
            <person name="Jeske O."/>
            <person name="Meyerdierks A."/>
            <person name="Storesund J.E."/>
            <person name="Kallscheuer N."/>
            <person name="Luecker S."/>
            <person name="Lage O.M."/>
            <person name="Pohl T."/>
            <person name="Merkel B.J."/>
            <person name="Hornburger P."/>
            <person name="Mueller R.-W."/>
            <person name="Bruemmer F."/>
            <person name="Labrenz M."/>
            <person name="Spormann A.M."/>
            <person name="Op Den Camp H."/>
            <person name="Overmann J."/>
            <person name="Amann R."/>
            <person name="Jetten M.S.M."/>
            <person name="Mascher T."/>
            <person name="Medema M.H."/>
            <person name="Devos D.P."/>
            <person name="Kaster A.-K."/>
            <person name="Ovreas L."/>
            <person name="Rohde M."/>
            <person name="Galperin M.Y."/>
            <person name="Jogler C."/>
        </authorList>
    </citation>
    <scope>NUCLEOTIDE SEQUENCE [LARGE SCALE GENOMIC DNA]</scope>
    <source>
        <strain evidence="1 2">Pla144</strain>
    </source>
</reference>
<proteinExistence type="predicted"/>
<sequence>MNGGYIHDRSLQAPLAQAFEQVGAIVRYQVHSRSCGHTGYSDFTALFPGGQLIAVEIEMTTRRIENDIRKANELEAHELWIIVPNRRVLQASQRRLRQLQALPHLPVFVLTLPLALQRVSDCFPLPLVGRGKQEIKKQSPD</sequence>
<evidence type="ECO:0000313" key="1">
    <source>
        <dbReference type="EMBL" id="TWU20722.1"/>
    </source>
</evidence>
<dbReference type="EMBL" id="SJPS01000014">
    <property type="protein sequence ID" value="TWU20722.1"/>
    <property type="molecule type" value="Genomic_DNA"/>
</dbReference>
<protein>
    <submittedName>
        <fullName evidence="1">Uncharacterized protein</fullName>
    </submittedName>
</protein>